<keyword evidence="4 9" id="KW-0547">Nucleotide-binding</keyword>
<evidence type="ECO:0000256" key="3">
    <source>
        <dbReference type="ARBA" id="ARBA00022701"/>
    </source>
</evidence>
<reference evidence="13" key="1">
    <citation type="submission" date="2023-03" db="EMBL/GenBank/DDBJ databases">
        <title>Massive genome expansion in bonnet fungi (Mycena s.s.) driven by repeated elements and novel gene families across ecological guilds.</title>
        <authorList>
            <consortium name="Lawrence Berkeley National Laboratory"/>
            <person name="Harder C.B."/>
            <person name="Miyauchi S."/>
            <person name="Viragh M."/>
            <person name="Kuo A."/>
            <person name="Thoen E."/>
            <person name="Andreopoulos B."/>
            <person name="Lu D."/>
            <person name="Skrede I."/>
            <person name="Drula E."/>
            <person name="Henrissat B."/>
            <person name="Morin E."/>
            <person name="Kohler A."/>
            <person name="Barry K."/>
            <person name="LaButti K."/>
            <person name="Morin E."/>
            <person name="Salamov A."/>
            <person name="Lipzen A."/>
            <person name="Mereny Z."/>
            <person name="Hegedus B."/>
            <person name="Baldrian P."/>
            <person name="Stursova M."/>
            <person name="Weitz H."/>
            <person name="Taylor A."/>
            <person name="Grigoriev I.V."/>
            <person name="Nagy L.G."/>
            <person name="Martin F."/>
            <person name="Kauserud H."/>
        </authorList>
    </citation>
    <scope>NUCLEOTIDE SEQUENCE</scope>
    <source>
        <strain evidence="13">CBHHK173m</strain>
    </source>
</reference>
<proteinExistence type="inferred from homology"/>
<dbReference type="PANTHER" id="PTHR47968:SF75">
    <property type="entry name" value="CENTROMERE-ASSOCIATED PROTEIN E"/>
    <property type="match status" value="1"/>
</dbReference>
<evidence type="ECO:0000256" key="1">
    <source>
        <dbReference type="ARBA" id="ARBA00004245"/>
    </source>
</evidence>
<feature type="region of interest" description="Disordered" evidence="11">
    <location>
        <begin position="394"/>
        <end position="419"/>
    </location>
</feature>
<feature type="binding site" evidence="9">
    <location>
        <begin position="92"/>
        <end position="99"/>
    </location>
    <ligand>
        <name>ATP</name>
        <dbReference type="ChEBI" id="CHEBI:30616"/>
    </ligand>
</feature>
<keyword evidence="6 10" id="KW-0175">Coiled coil</keyword>
<dbReference type="InterPro" id="IPR036961">
    <property type="entry name" value="Kinesin_motor_dom_sf"/>
</dbReference>
<evidence type="ECO:0000256" key="9">
    <source>
        <dbReference type="PROSITE-ProRule" id="PRU00283"/>
    </source>
</evidence>
<feature type="compositionally biased region" description="Low complexity" evidence="11">
    <location>
        <begin position="394"/>
        <end position="406"/>
    </location>
</feature>
<evidence type="ECO:0000256" key="2">
    <source>
        <dbReference type="ARBA" id="ARBA00022490"/>
    </source>
</evidence>
<dbReference type="InterPro" id="IPR027417">
    <property type="entry name" value="P-loop_NTPase"/>
</dbReference>
<feature type="domain" description="Kinesin motor" evidence="12">
    <location>
        <begin position="5"/>
        <end position="334"/>
    </location>
</feature>
<dbReference type="EMBL" id="JARJCN010000009">
    <property type="protein sequence ID" value="KAJ7097907.1"/>
    <property type="molecule type" value="Genomic_DNA"/>
</dbReference>
<comment type="subcellular location">
    <subcellularLocation>
        <location evidence="1">Cytoplasm</location>
        <location evidence="1">Cytoskeleton</location>
    </subcellularLocation>
</comment>
<dbReference type="PANTHER" id="PTHR47968">
    <property type="entry name" value="CENTROMERE PROTEIN E"/>
    <property type="match status" value="1"/>
</dbReference>
<dbReference type="SMART" id="SM00129">
    <property type="entry name" value="KISc"/>
    <property type="match status" value="1"/>
</dbReference>
<comment type="caution">
    <text evidence="13">The sequence shown here is derived from an EMBL/GenBank/DDBJ whole genome shotgun (WGS) entry which is preliminary data.</text>
</comment>
<dbReference type="AlphaFoldDB" id="A0AAD6XYT5"/>
<evidence type="ECO:0000256" key="11">
    <source>
        <dbReference type="SAM" id="MobiDB-lite"/>
    </source>
</evidence>
<keyword evidence="14" id="KW-1185">Reference proteome</keyword>
<dbReference type="InterPro" id="IPR027640">
    <property type="entry name" value="Kinesin-like_fam"/>
</dbReference>
<comment type="similarity">
    <text evidence="9">Belongs to the TRAFAC class myosin-kinesin ATPase superfamily. Kinesin family.</text>
</comment>
<evidence type="ECO:0000313" key="13">
    <source>
        <dbReference type="EMBL" id="KAJ7097907.1"/>
    </source>
</evidence>
<gene>
    <name evidence="13" type="ORF">B0H15DRAFT_823248</name>
</gene>
<evidence type="ECO:0000256" key="4">
    <source>
        <dbReference type="ARBA" id="ARBA00022741"/>
    </source>
</evidence>
<feature type="coiled-coil region" evidence="10">
    <location>
        <begin position="790"/>
        <end position="840"/>
    </location>
</feature>
<organism evidence="13 14">
    <name type="scientific">Mycena belliarum</name>
    <dbReference type="NCBI Taxonomy" id="1033014"/>
    <lineage>
        <taxon>Eukaryota</taxon>
        <taxon>Fungi</taxon>
        <taxon>Dikarya</taxon>
        <taxon>Basidiomycota</taxon>
        <taxon>Agaricomycotina</taxon>
        <taxon>Agaricomycetes</taxon>
        <taxon>Agaricomycetidae</taxon>
        <taxon>Agaricales</taxon>
        <taxon>Marasmiineae</taxon>
        <taxon>Mycenaceae</taxon>
        <taxon>Mycena</taxon>
    </lineage>
</organism>
<keyword evidence="3" id="KW-0493">Microtubule</keyword>
<dbReference type="FunFam" id="3.40.850.10:FF:000031">
    <property type="entry name" value="Kinesin-like protein"/>
    <property type="match status" value="1"/>
</dbReference>
<dbReference type="InterPro" id="IPR059182">
    <property type="entry name" value="Khc_C"/>
</dbReference>
<dbReference type="GO" id="GO:0005874">
    <property type="term" value="C:microtubule"/>
    <property type="evidence" value="ECO:0007669"/>
    <property type="project" value="UniProtKB-KW"/>
</dbReference>
<dbReference type="GO" id="GO:0005524">
    <property type="term" value="F:ATP binding"/>
    <property type="evidence" value="ECO:0007669"/>
    <property type="project" value="UniProtKB-UniRule"/>
</dbReference>
<evidence type="ECO:0000313" key="14">
    <source>
        <dbReference type="Proteomes" id="UP001222325"/>
    </source>
</evidence>
<evidence type="ECO:0000256" key="7">
    <source>
        <dbReference type="ARBA" id="ARBA00023175"/>
    </source>
</evidence>
<keyword evidence="5 9" id="KW-0067">ATP-binding</keyword>
<protein>
    <submittedName>
        <fullName evidence="13">Kinesin heavy chain</fullName>
    </submittedName>
</protein>
<dbReference type="CDD" id="cd01369">
    <property type="entry name" value="KISc_KHC_KIF5"/>
    <property type="match status" value="1"/>
</dbReference>
<evidence type="ECO:0000256" key="8">
    <source>
        <dbReference type="ARBA" id="ARBA00023212"/>
    </source>
</evidence>
<dbReference type="GO" id="GO:0007018">
    <property type="term" value="P:microtubule-based movement"/>
    <property type="evidence" value="ECO:0007669"/>
    <property type="project" value="InterPro"/>
</dbReference>
<name>A0AAD6XYT5_9AGAR</name>
<dbReference type="CDD" id="cd23649">
    <property type="entry name" value="Khc_CBD_cc"/>
    <property type="match status" value="1"/>
</dbReference>
<sequence length="987" mass="109565">MATNNIKVVCRFRPTNAIEAREGGEIVATFSQDLTTVQMRSNALGSGPEKDGFTFDRVFPMGTKQHEVFDYGVKDIVKDVLDGYNGTVFAYGQTGSGKTFTMMGADIDDDQLKGIIPRITEQIFQSIVESDAHLEYLVKVSYMEIYLEKIRDLLAPQNDNLQVHEEKNKGVYVKNLSDYYVSSAREVYEIMRTGGNARMVSSTNMNAESSRSHSIFLISINQRNTETGAQKTGNLYLVDLAGSEKVGKTGASGQTLEEAKKINKSLSALGMVINALTDSKTKYVPYRDSKLTRILQESLGGNSRTTLIINCSPSSYNENETISTLRFGIRAKSIKNSARVNAELSPLELKGLLAKAQAANTTYQKQIAALEAELAIWRAGGHVQEADWAKSTVSGAAAAPKKTPASPASPGPTTPVVASRSITPVNPAIEGLRSELEISRPQTPISVVALEKDEREDFLRRENELSDLLAEKESALATADKLVKELREELAFLKEQEAGVNKENKSMSTQLNELRLQVERLNYDNKEGVITIDILKEQNADALSELEEVRKQIADLKTAQKDASAEDKEKRKQEKMAMMMAKFDTQGAFSEKDEQLRAILGKIDTIDSAGSLTQEDLTAVRRQLSEGQNMIRETVDRLRQSQEENEMITRRRDELETRVAALETEYEELLEKTIHDEETSNVDLAESMTDLKNKLESQYAARRDAHISEVADLKQQLEMRNNEVRSLNASSESLKSVNEELKRAFAVTSAGIEGGKNLAESAQDLERTRKAITVQLAEFDGVKKSLMRDLQNRCEKVVELEIQLDEIKEQYNNVIRNSNSKAQQKKMAFLERNLEQLTLVQKQVCFFAFPILHTVTRCQLVDQNSTLKKEAGIAERKLLARNERIQNLEALLQDADRRLSLQNQKFEAQLQAVKERLDQARAQKAASSSPLNFGRIAKPLRGGGGTGAPASIPTPISGGGGSANPLARLQNEDGGGAKRASWFFNSR</sequence>
<evidence type="ECO:0000256" key="6">
    <source>
        <dbReference type="ARBA" id="ARBA00023054"/>
    </source>
</evidence>
<feature type="region of interest" description="Disordered" evidence="11">
    <location>
        <begin position="921"/>
        <end position="987"/>
    </location>
</feature>
<evidence type="ECO:0000256" key="5">
    <source>
        <dbReference type="ARBA" id="ARBA00022840"/>
    </source>
</evidence>
<dbReference type="Pfam" id="PF00225">
    <property type="entry name" value="Kinesin"/>
    <property type="match status" value="1"/>
</dbReference>
<feature type="coiled-coil region" evidence="10">
    <location>
        <begin position="465"/>
        <end position="566"/>
    </location>
</feature>
<accession>A0AAD6XYT5</accession>
<feature type="coiled-coil region" evidence="10">
    <location>
        <begin position="631"/>
        <end position="672"/>
    </location>
</feature>
<dbReference type="GO" id="GO:0008017">
    <property type="term" value="F:microtubule binding"/>
    <property type="evidence" value="ECO:0007669"/>
    <property type="project" value="InterPro"/>
</dbReference>
<dbReference type="Proteomes" id="UP001222325">
    <property type="component" value="Unassembled WGS sequence"/>
</dbReference>
<dbReference type="SUPFAM" id="SSF52540">
    <property type="entry name" value="P-loop containing nucleoside triphosphate hydrolases"/>
    <property type="match status" value="1"/>
</dbReference>
<dbReference type="InterPro" id="IPR001752">
    <property type="entry name" value="Kinesin_motor_dom"/>
</dbReference>
<keyword evidence="7 9" id="KW-0505">Motor protein</keyword>
<keyword evidence="8" id="KW-0206">Cytoskeleton</keyword>
<evidence type="ECO:0000256" key="10">
    <source>
        <dbReference type="SAM" id="Coils"/>
    </source>
</evidence>
<evidence type="ECO:0000259" key="12">
    <source>
        <dbReference type="PROSITE" id="PS50067"/>
    </source>
</evidence>
<dbReference type="PROSITE" id="PS50067">
    <property type="entry name" value="KINESIN_MOTOR_2"/>
    <property type="match status" value="1"/>
</dbReference>
<dbReference type="PRINTS" id="PR00380">
    <property type="entry name" value="KINESINHEAVY"/>
</dbReference>
<dbReference type="Gene3D" id="3.40.850.10">
    <property type="entry name" value="Kinesin motor domain"/>
    <property type="match status" value="1"/>
</dbReference>
<keyword evidence="2" id="KW-0963">Cytoplasm</keyword>
<feature type="coiled-coil region" evidence="10">
    <location>
        <begin position="703"/>
        <end position="744"/>
    </location>
</feature>
<dbReference type="GO" id="GO:0003777">
    <property type="term" value="F:microtubule motor activity"/>
    <property type="evidence" value="ECO:0007669"/>
    <property type="project" value="InterPro"/>
</dbReference>